<dbReference type="GO" id="GO:0000162">
    <property type="term" value="P:L-tryptophan biosynthetic process"/>
    <property type="evidence" value="ECO:0007669"/>
    <property type="project" value="TreeGrafter"/>
</dbReference>
<dbReference type="GO" id="GO:0004049">
    <property type="term" value="F:anthranilate synthase activity"/>
    <property type="evidence" value="ECO:0007669"/>
    <property type="project" value="UniProtKB-EC"/>
</dbReference>
<comment type="caution">
    <text evidence="3">The sequence shown here is derived from an EMBL/GenBank/DDBJ whole genome shotgun (WGS) entry which is preliminary data.</text>
</comment>
<comment type="catalytic activity">
    <reaction evidence="1">
        <text>chorismate + L-glutamine = anthranilate + pyruvate + L-glutamate + H(+)</text>
        <dbReference type="Rhea" id="RHEA:21732"/>
        <dbReference type="ChEBI" id="CHEBI:15361"/>
        <dbReference type="ChEBI" id="CHEBI:15378"/>
        <dbReference type="ChEBI" id="CHEBI:16567"/>
        <dbReference type="ChEBI" id="CHEBI:29748"/>
        <dbReference type="ChEBI" id="CHEBI:29985"/>
        <dbReference type="ChEBI" id="CHEBI:58359"/>
        <dbReference type="EC" id="4.1.3.27"/>
    </reaction>
</comment>
<dbReference type="PANTHER" id="PTHR11236">
    <property type="entry name" value="AMINOBENZOATE/ANTHRANILATE SYNTHASE"/>
    <property type="match status" value="1"/>
</dbReference>
<proteinExistence type="predicted"/>
<dbReference type="Proteomes" id="UP000887300">
    <property type="component" value="Unassembled WGS sequence"/>
</dbReference>
<dbReference type="Gene3D" id="3.60.120.10">
    <property type="entry name" value="Anthranilate synthase"/>
    <property type="match status" value="1"/>
</dbReference>
<dbReference type="EC" id="4.1.3.27" evidence="3"/>
<gene>
    <name evidence="3" type="ORF">HF568_15410</name>
</gene>
<evidence type="ECO:0000313" key="4">
    <source>
        <dbReference type="Proteomes" id="UP000887300"/>
    </source>
</evidence>
<dbReference type="SUPFAM" id="SSF56322">
    <property type="entry name" value="ADC synthase"/>
    <property type="match status" value="1"/>
</dbReference>
<evidence type="ECO:0000313" key="3">
    <source>
        <dbReference type="EMBL" id="MBU2724543.1"/>
    </source>
</evidence>
<organism evidence="3 4">
    <name type="scientific">Acidithiobacillus ferridurans</name>
    <dbReference type="NCBI Taxonomy" id="1232575"/>
    <lineage>
        <taxon>Bacteria</taxon>
        <taxon>Pseudomonadati</taxon>
        <taxon>Pseudomonadota</taxon>
        <taxon>Acidithiobacillia</taxon>
        <taxon>Acidithiobacillales</taxon>
        <taxon>Acidithiobacillaceae</taxon>
        <taxon>Acidithiobacillus</taxon>
    </lineage>
</organism>
<dbReference type="PANTHER" id="PTHR11236:SF48">
    <property type="entry name" value="ISOCHORISMATE SYNTHASE MENF"/>
    <property type="match status" value="1"/>
</dbReference>
<accession>A0A8X8GD97</accession>
<dbReference type="Pfam" id="PF04715">
    <property type="entry name" value="Anth_synt_I_N"/>
    <property type="match status" value="1"/>
</dbReference>
<name>A0A8X8GD97_ACIFI</name>
<keyword evidence="3" id="KW-0456">Lyase</keyword>
<dbReference type="AlphaFoldDB" id="A0A8X8GD97"/>
<dbReference type="InterPro" id="IPR005801">
    <property type="entry name" value="ADC_synthase"/>
</dbReference>
<reference evidence="3" key="1">
    <citation type="journal article" date="2021" name="ISME J.">
        <title>Genomic evolution of the class Acidithiobacillia: deep-branching Proteobacteria living in extreme acidic conditions.</title>
        <authorList>
            <person name="Moya-Beltran A."/>
            <person name="Beard S."/>
            <person name="Rojas-Villalobos C."/>
            <person name="Issotta F."/>
            <person name="Gallardo Y."/>
            <person name="Ulloa R."/>
            <person name="Giaveno A."/>
            <person name="Degli Esposti M."/>
            <person name="Johnson D.B."/>
            <person name="Quatrini R."/>
        </authorList>
    </citation>
    <scope>NUCLEOTIDE SEQUENCE</scope>
    <source>
        <strain evidence="3">DSM 583</strain>
    </source>
</reference>
<feature type="non-terminal residue" evidence="3">
    <location>
        <position position="135"/>
    </location>
</feature>
<feature type="domain" description="Anthranilate synthase component I N-terminal" evidence="2">
    <location>
        <begin position="27"/>
        <end position="134"/>
    </location>
</feature>
<dbReference type="InterPro" id="IPR019999">
    <property type="entry name" value="Anth_synth_I-like"/>
</dbReference>
<protein>
    <submittedName>
        <fullName evidence="3">Anthranilate synthase component I</fullName>
        <ecNumber evidence="3">4.1.3.27</ecNumber>
    </submittedName>
</protein>
<evidence type="ECO:0000256" key="1">
    <source>
        <dbReference type="ARBA" id="ARBA00047683"/>
    </source>
</evidence>
<dbReference type="InterPro" id="IPR006805">
    <property type="entry name" value="Anth_synth_I_N"/>
</dbReference>
<sequence>MIPKATFEALARQGYNRIPLSREVIADLDTPLSAYLKLVDGPYAYLLESVQGGEKWGRYSIIGLPAQQILRVTQGVVTVHVDGVETERATPADPLEWISAFRRRFHVAPLENADERFSGGLVGYFGYDIVRSIEP</sequence>
<dbReference type="EMBL" id="JABBHS010000467">
    <property type="protein sequence ID" value="MBU2724543.1"/>
    <property type="molecule type" value="Genomic_DNA"/>
</dbReference>
<evidence type="ECO:0000259" key="2">
    <source>
        <dbReference type="Pfam" id="PF04715"/>
    </source>
</evidence>